<proteinExistence type="predicted"/>
<feature type="region of interest" description="Disordered" evidence="2">
    <location>
        <begin position="151"/>
        <end position="181"/>
    </location>
</feature>
<feature type="region of interest" description="Disordered" evidence="2">
    <location>
        <begin position="36"/>
        <end position="96"/>
    </location>
</feature>
<protein>
    <recommendedName>
        <fullName evidence="3">Cytosolic carboxypeptidase N-terminal domain-containing protein</fullName>
    </recommendedName>
</protein>
<dbReference type="InterPro" id="IPR040626">
    <property type="entry name" value="Pepdidase_M14_N"/>
</dbReference>
<evidence type="ECO:0000256" key="2">
    <source>
        <dbReference type="SAM" id="MobiDB-lite"/>
    </source>
</evidence>
<comment type="cofactor">
    <cofactor evidence="1">
        <name>Zn(2+)</name>
        <dbReference type="ChEBI" id="CHEBI:29105"/>
    </cofactor>
</comment>
<dbReference type="EMBL" id="CAJNNW010033616">
    <property type="protein sequence ID" value="CAE8719736.1"/>
    <property type="molecule type" value="Genomic_DNA"/>
</dbReference>
<dbReference type="PANTHER" id="PTHR12756">
    <property type="entry name" value="CYTOSOLIC CARBOXYPEPTIDASE"/>
    <property type="match status" value="1"/>
</dbReference>
<dbReference type="InterPro" id="IPR050821">
    <property type="entry name" value="Cytosolic_carboxypeptidase"/>
</dbReference>
<name>A0A813L593_POLGL</name>
<dbReference type="AlphaFoldDB" id="A0A813L593"/>
<dbReference type="PANTHER" id="PTHR12756:SF11">
    <property type="entry name" value="CYTOSOLIC CARBOXYPEPTIDASE 1"/>
    <property type="match status" value="1"/>
</dbReference>
<feature type="compositionally biased region" description="Low complexity" evidence="2">
    <location>
        <begin position="36"/>
        <end position="50"/>
    </location>
</feature>
<evidence type="ECO:0000259" key="3">
    <source>
        <dbReference type="Pfam" id="PF18027"/>
    </source>
</evidence>
<organism evidence="4 5">
    <name type="scientific">Polarella glacialis</name>
    <name type="common">Dinoflagellate</name>
    <dbReference type="NCBI Taxonomy" id="89957"/>
    <lineage>
        <taxon>Eukaryota</taxon>
        <taxon>Sar</taxon>
        <taxon>Alveolata</taxon>
        <taxon>Dinophyceae</taxon>
        <taxon>Suessiales</taxon>
        <taxon>Suessiaceae</taxon>
        <taxon>Polarella</taxon>
    </lineage>
</organism>
<comment type="caution">
    <text evidence="4">The sequence shown here is derived from an EMBL/GenBank/DDBJ whole genome shotgun (WGS) entry which is preliminary data.</text>
</comment>
<reference evidence="4" key="1">
    <citation type="submission" date="2021-02" db="EMBL/GenBank/DDBJ databases">
        <authorList>
            <person name="Dougan E. K."/>
            <person name="Rhodes N."/>
            <person name="Thang M."/>
            <person name="Chan C."/>
        </authorList>
    </citation>
    <scope>NUCLEOTIDE SEQUENCE</scope>
</reference>
<gene>
    <name evidence="4" type="ORF">PGLA2088_LOCUS40852</name>
</gene>
<accession>A0A813L593</accession>
<dbReference type="Pfam" id="PF18027">
    <property type="entry name" value="Pepdidase_M14_N"/>
    <property type="match status" value="1"/>
</dbReference>
<feature type="non-terminal residue" evidence="4">
    <location>
        <position position="1"/>
    </location>
</feature>
<dbReference type="Gene3D" id="2.60.40.3120">
    <property type="match status" value="1"/>
</dbReference>
<feature type="compositionally biased region" description="Basic residues" evidence="2">
    <location>
        <begin position="70"/>
        <end position="81"/>
    </location>
</feature>
<feature type="domain" description="Cytosolic carboxypeptidase N-terminal" evidence="3">
    <location>
        <begin position="233"/>
        <end position="291"/>
    </location>
</feature>
<evidence type="ECO:0000256" key="1">
    <source>
        <dbReference type="ARBA" id="ARBA00001947"/>
    </source>
</evidence>
<evidence type="ECO:0000313" key="5">
    <source>
        <dbReference type="Proteomes" id="UP000626109"/>
    </source>
</evidence>
<evidence type="ECO:0000313" key="4">
    <source>
        <dbReference type="EMBL" id="CAE8719736.1"/>
    </source>
</evidence>
<sequence length="339" mass="36386">DPAPAGLRRALRRRAAQLRCLCRAVACGAALAAAGRPQSAAGPGAAGALPRRGRQSGHLAAPAAEPRCTPGHRRRAARSSRARGPGETGATAVQRLGVRGHEAAVQSRGAPGNSSLLRGCGERRLWLRRLRGLRRGVGRRGWAEQDEIELGQAPRQQRRRPSGSLERVRGSGAAAVRSEGADGALRGRSSAELLLDEFKAHLAADPEAQASWPILFPAAADDVRAQESGLAFFADFEGGNLRRVRLEDTGAVEVLLCGDTGRRSHSQWFFFDVVTAQSQELRLHIVTFRKEGSTFSDGQRVVMLPFSGDGEGSWHRAGHSFCYVTAWGVETDTTLWPSP</sequence>
<dbReference type="Proteomes" id="UP000626109">
    <property type="component" value="Unassembled WGS sequence"/>
</dbReference>